<evidence type="ECO:0000256" key="1">
    <source>
        <dbReference type="ARBA" id="ARBA00023015"/>
    </source>
</evidence>
<dbReference type="Gene3D" id="1.10.357.10">
    <property type="entry name" value="Tetracycline Repressor, domain 2"/>
    <property type="match status" value="1"/>
</dbReference>
<evidence type="ECO:0000256" key="4">
    <source>
        <dbReference type="PROSITE-ProRule" id="PRU00335"/>
    </source>
</evidence>
<keyword evidence="3" id="KW-0804">Transcription</keyword>
<reference evidence="6 7" key="1">
    <citation type="submission" date="2019-04" db="EMBL/GenBank/DDBJ databases">
        <authorList>
            <person name="Li Y."/>
            <person name="Wang J."/>
        </authorList>
    </citation>
    <scope>NUCLEOTIDE SEQUENCE [LARGE SCALE GENOMIC DNA]</scope>
    <source>
        <strain evidence="6 7">DSM 14668</strain>
    </source>
</reference>
<evidence type="ECO:0000313" key="6">
    <source>
        <dbReference type="EMBL" id="TKD09544.1"/>
    </source>
</evidence>
<comment type="caution">
    <text evidence="6">The sequence shown here is derived from an EMBL/GenBank/DDBJ whole genome shotgun (WGS) entry which is preliminary data.</text>
</comment>
<proteinExistence type="predicted"/>
<protein>
    <submittedName>
        <fullName evidence="6">TetR/AcrR family transcriptional regulator</fullName>
    </submittedName>
</protein>
<keyword evidence="2 4" id="KW-0238">DNA-binding</keyword>
<dbReference type="PRINTS" id="PR00455">
    <property type="entry name" value="HTHTETR"/>
</dbReference>
<dbReference type="GO" id="GO:0003700">
    <property type="term" value="F:DNA-binding transcription factor activity"/>
    <property type="evidence" value="ECO:0007669"/>
    <property type="project" value="TreeGrafter"/>
</dbReference>
<dbReference type="GO" id="GO:0000976">
    <property type="term" value="F:transcription cis-regulatory region binding"/>
    <property type="evidence" value="ECO:0007669"/>
    <property type="project" value="TreeGrafter"/>
</dbReference>
<dbReference type="OrthoDB" id="270177at2"/>
<evidence type="ECO:0000259" key="5">
    <source>
        <dbReference type="PROSITE" id="PS50977"/>
    </source>
</evidence>
<dbReference type="RefSeq" id="WP_136929217.1">
    <property type="nucleotide sequence ID" value="NZ_SSMQ01000010.1"/>
</dbReference>
<keyword evidence="7" id="KW-1185">Reference proteome</keyword>
<dbReference type="InterPro" id="IPR001647">
    <property type="entry name" value="HTH_TetR"/>
</dbReference>
<accession>A0A4U1JEL9</accession>
<dbReference type="Proteomes" id="UP000309215">
    <property type="component" value="Unassembled WGS sequence"/>
</dbReference>
<dbReference type="AlphaFoldDB" id="A0A4U1JEL9"/>
<dbReference type="EMBL" id="SSMQ01000010">
    <property type="protein sequence ID" value="TKD09544.1"/>
    <property type="molecule type" value="Genomic_DNA"/>
</dbReference>
<keyword evidence="1" id="KW-0805">Transcription regulation</keyword>
<name>A0A4U1JEL9_9BACT</name>
<dbReference type="PROSITE" id="PS50977">
    <property type="entry name" value="HTH_TETR_2"/>
    <property type="match status" value="1"/>
</dbReference>
<evidence type="ECO:0000313" key="7">
    <source>
        <dbReference type="Proteomes" id="UP000309215"/>
    </source>
</evidence>
<dbReference type="InterPro" id="IPR023772">
    <property type="entry name" value="DNA-bd_HTH_TetR-type_CS"/>
</dbReference>
<dbReference type="SUPFAM" id="SSF46689">
    <property type="entry name" value="Homeodomain-like"/>
    <property type="match status" value="1"/>
</dbReference>
<dbReference type="Pfam" id="PF00440">
    <property type="entry name" value="TetR_N"/>
    <property type="match status" value="1"/>
</dbReference>
<dbReference type="InterPro" id="IPR009057">
    <property type="entry name" value="Homeodomain-like_sf"/>
</dbReference>
<evidence type="ECO:0000256" key="2">
    <source>
        <dbReference type="ARBA" id="ARBA00023125"/>
    </source>
</evidence>
<sequence>MTAGTAAHDTRSRLLDAALKLFSKHGLEGTSMQMIADALGVTKAALYYHFKSKDEIIEAVALPALQEMEQILDAARTKRSRGAQIDHALSGFVDLIVRERTLIRLFNSDPGLRRLVNQTLQAPRDENLNTKMKTVFAGADPSLADAIAVHVMSAGLAMAGGAPEFAAIDDDTLRQHLLDLGRRLLGRPRR</sequence>
<feature type="domain" description="HTH tetR-type" evidence="5">
    <location>
        <begin position="8"/>
        <end position="68"/>
    </location>
</feature>
<feature type="DNA-binding region" description="H-T-H motif" evidence="4">
    <location>
        <begin position="31"/>
        <end position="50"/>
    </location>
</feature>
<dbReference type="InterPro" id="IPR050109">
    <property type="entry name" value="HTH-type_TetR-like_transc_reg"/>
</dbReference>
<dbReference type="PANTHER" id="PTHR30055:SF234">
    <property type="entry name" value="HTH-TYPE TRANSCRIPTIONAL REGULATOR BETI"/>
    <property type="match status" value="1"/>
</dbReference>
<dbReference type="PROSITE" id="PS01081">
    <property type="entry name" value="HTH_TETR_1"/>
    <property type="match status" value="1"/>
</dbReference>
<gene>
    <name evidence="6" type="ORF">E8A74_12540</name>
</gene>
<evidence type="ECO:0000256" key="3">
    <source>
        <dbReference type="ARBA" id="ARBA00023163"/>
    </source>
</evidence>
<dbReference type="PANTHER" id="PTHR30055">
    <property type="entry name" value="HTH-TYPE TRANSCRIPTIONAL REGULATOR RUTR"/>
    <property type="match status" value="1"/>
</dbReference>
<organism evidence="6 7">
    <name type="scientific">Polyangium fumosum</name>
    <dbReference type="NCBI Taxonomy" id="889272"/>
    <lineage>
        <taxon>Bacteria</taxon>
        <taxon>Pseudomonadati</taxon>
        <taxon>Myxococcota</taxon>
        <taxon>Polyangia</taxon>
        <taxon>Polyangiales</taxon>
        <taxon>Polyangiaceae</taxon>
        <taxon>Polyangium</taxon>
    </lineage>
</organism>